<gene>
    <name evidence="2" type="ORF">PoB_007526500</name>
</gene>
<proteinExistence type="predicted"/>
<dbReference type="AlphaFoldDB" id="A0AAV4DX55"/>
<evidence type="ECO:0008006" key="4">
    <source>
        <dbReference type="Google" id="ProtNLM"/>
    </source>
</evidence>
<accession>A0AAV4DX55</accession>
<dbReference type="Proteomes" id="UP000735302">
    <property type="component" value="Unassembled WGS sequence"/>
</dbReference>
<organism evidence="2 3">
    <name type="scientific">Plakobranchus ocellatus</name>
    <dbReference type="NCBI Taxonomy" id="259542"/>
    <lineage>
        <taxon>Eukaryota</taxon>
        <taxon>Metazoa</taxon>
        <taxon>Spiralia</taxon>
        <taxon>Lophotrochozoa</taxon>
        <taxon>Mollusca</taxon>
        <taxon>Gastropoda</taxon>
        <taxon>Heterobranchia</taxon>
        <taxon>Euthyneura</taxon>
        <taxon>Panpulmonata</taxon>
        <taxon>Sacoglossa</taxon>
        <taxon>Placobranchoidea</taxon>
        <taxon>Plakobranchidae</taxon>
        <taxon>Plakobranchus</taxon>
    </lineage>
</organism>
<protein>
    <recommendedName>
        <fullName evidence="4">SMB domain-containing protein</fullName>
    </recommendedName>
</protein>
<feature type="region of interest" description="Disordered" evidence="1">
    <location>
        <begin position="1"/>
        <end position="22"/>
    </location>
</feature>
<evidence type="ECO:0000313" key="3">
    <source>
        <dbReference type="Proteomes" id="UP000735302"/>
    </source>
</evidence>
<dbReference type="EMBL" id="BLXT01008440">
    <property type="protein sequence ID" value="GFO48760.1"/>
    <property type="molecule type" value="Genomic_DNA"/>
</dbReference>
<keyword evidence="3" id="KW-1185">Reference proteome</keyword>
<comment type="caution">
    <text evidence="2">The sequence shown here is derived from an EMBL/GenBank/DDBJ whole genome shotgun (WGS) entry which is preliminary data.</text>
</comment>
<evidence type="ECO:0000313" key="2">
    <source>
        <dbReference type="EMBL" id="GFO48760.1"/>
    </source>
</evidence>
<reference evidence="2 3" key="1">
    <citation type="journal article" date="2021" name="Elife">
        <title>Chloroplast acquisition without the gene transfer in kleptoplastic sea slugs, Plakobranchus ocellatus.</title>
        <authorList>
            <person name="Maeda T."/>
            <person name="Takahashi S."/>
            <person name="Yoshida T."/>
            <person name="Shimamura S."/>
            <person name="Takaki Y."/>
            <person name="Nagai Y."/>
            <person name="Toyoda A."/>
            <person name="Suzuki Y."/>
            <person name="Arimoto A."/>
            <person name="Ishii H."/>
            <person name="Satoh N."/>
            <person name="Nishiyama T."/>
            <person name="Hasebe M."/>
            <person name="Maruyama T."/>
            <person name="Minagawa J."/>
            <person name="Obokata J."/>
            <person name="Shigenobu S."/>
        </authorList>
    </citation>
    <scope>NUCLEOTIDE SEQUENCE [LARGE SCALE GENOMIC DNA]</scope>
</reference>
<name>A0AAV4DX55_9GAST</name>
<evidence type="ECO:0000256" key="1">
    <source>
        <dbReference type="SAM" id="MobiDB-lite"/>
    </source>
</evidence>
<sequence length="719" mass="80640">MIETSSTLPLKDTTSQRSKTLSGGQIISRAMACFSSVEQSTPDMLREQNVLLTFEKSKDSIAYSNLENYTNFNDIQMSTPQQKDVATESNLSFGQVGDEHGLDLSLTFTCEGHCGKKISFPCSCSATCVVYSTCCDNIAHDCPHVWNEGLTRFDQFRKADFICAESSIYIFTTCPKTNKDFFELKEKMEPATSDNRISGNETENFETQNRFSISCDTPEQKEQVVRCNSTGAIGSEKKPEESITSQLFAAIASAPVTDLDTGFTFITKAVYNCHNMPERNALQWAVLLNYSFTSPTKLNDFVQHQSFKRYRPNFNENILTAHICKRKIQGTCNQNADLKEVSKMYAKKCLESNNAVLTSGAPPMFYRNRFCAYCNEGRHNKYKLYLSNKLVFSSGQQFQVLMSLTESNTLSLKLNRPAGDSVGNLKVPWSQAVCPIQDQGLPELVLNAGKSGQGNQALCSVTCDDRRFSLRSDGICKAPHEALLAIPDDGFVPLCPAAFTGLARFIVCALKKEIKGLEYADFSAPSISVGFDSTLNNSFYVVQLHLALPRLTKFIFSYSEKDLSQNVYSVALLVKSFHLYRKSHKICLEREEDKKTSELKVFASSSLINFARKMGIDLPQGLEELRGPIVDDQNKTTVCLTKTTEFQIDPNKLLCMEDPLYERDSTWISRFSNSSCFYHFENLETKTKNIAVTLIESYETLLQCLLSLSFLATTMLLVF</sequence>